<keyword evidence="1" id="KW-0472">Membrane</keyword>
<dbReference type="AlphaFoldDB" id="A0A6C0EUB6"/>
<protein>
    <submittedName>
        <fullName evidence="2">Uncharacterized protein</fullName>
    </submittedName>
</protein>
<feature type="transmembrane region" description="Helical" evidence="1">
    <location>
        <begin position="58"/>
        <end position="79"/>
    </location>
</feature>
<name>A0A6C0EUB6_9ZZZZ</name>
<dbReference type="EMBL" id="MN738946">
    <property type="protein sequence ID" value="QHT32657.1"/>
    <property type="molecule type" value="Genomic_DNA"/>
</dbReference>
<feature type="transmembrane region" description="Helical" evidence="1">
    <location>
        <begin position="20"/>
        <end position="38"/>
    </location>
</feature>
<keyword evidence="1" id="KW-1133">Transmembrane helix</keyword>
<feature type="transmembrane region" description="Helical" evidence="1">
    <location>
        <begin position="85"/>
        <end position="107"/>
    </location>
</feature>
<sequence>MTITFFKDISNFSNTADYLPILNGVLVVETIVLGLALVQLKHSKYLQQWYNKFGLSAVLAETTLVMTGIIIARFLYHYFFKTFSIWTFVLLAVAIQIVHDLSFYQFLIRIPYGTNYMLDVLKNYTSEMRYSALMRDSAIISSSCLLGSYLATMSFNMNIINLIITTYIIPYAIYS</sequence>
<keyword evidence="1" id="KW-0812">Transmembrane</keyword>
<feature type="transmembrane region" description="Helical" evidence="1">
    <location>
        <begin position="157"/>
        <end position="174"/>
    </location>
</feature>
<reference evidence="2" key="1">
    <citation type="journal article" date="2020" name="Nature">
        <title>Giant virus diversity and host interactions through global metagenomics.</title>
        <authorList>
            <person name="Schulz F."/>
            <person name="Roux S."/>
            <person name="Paez-Espino D."/>
            <person name="Jungbluth S."/>
            <person name="Walsh D.A."/>
            <person name="Denef V.J."/>
            <person name="McMahon K.D."/>
            <person name="Konstantinidis K.T."/>
            <person name="Eloe-Fadrosh E.A."/>
            <person name="Kyrpides N.C."/>
            <person name="Woyke T."/>
        </authorList>
    </citation>
    <scope>NUCLEOTIDE SEQUENCE</scope>
    <source>
        <strain evidence="2">GVMAG-M-3300009161-30</strain>
    </source>
</reference>
<proteinExistence type="predicted"/>
<evidence type="ECO:0000256" key="1">
    <source>
        <dbReference type="SAM" id="Phobius"/>
    </source>
</evidence>
<evidence type="ECO:0000313" key="2">
    <source>
        <dbReference type="EMBL" id="QHT32657.1"/>
    </source>
</evidence>
<accession>A0A6C0EUB6</accession>
<organism evidence="2">
    <name type="scientific">viral metagenome</name>
    <dbReference type="NCBI Taxonomy" id="1070528"/>
    <lineage>
        <taxon>unclassified sequences</taxon>
        <taxon>metagenomes</taxon>
        <taxon>organismal metagenomes</taxon>
    </lineage>
</organism>